<dbReference type="Gene3D" id="3.90.70.10">
    <property type="entry name" value="Cysteine proteinases"/>
    <property type="match status" value="1"/>
</dbReference>
<feature type="domain" description="USP" evidence="12">
    <location>
        <begin position="291"/>
        <end position="681"/>
    </location>
</feature>
<evidence type="ECO:0000256" key="5">
    <source>
        <dbReference type="ARBA" id="ARBA00022786"/>
    </source>
</evidence>
<reference evidence="13" key="1">
    <citation type="submission" date="2017-10" db="EMBL/GenBank/DDBJ databases">
        <title>Transcriptome Assembly of Sugarcane Aphid Adults.</title>
        <authorList>
            <person name="Scully E.D."/>
            <person name="Palmer N.A."/>
            <person name="Geib S.M."/>
            <person name="Sarath G."/>
            <person name="Sattler S.E."/>
        </authorList>
    </citation>
    <scope>NUCLEOTIDE SEQUENCE</scope>
    <source>
        <tissue evidence="13">Whole body</tissue>
    </source>
</reference>
<dbReference type="GO" id="GO:0004843">
    <property type="term" value="F:cysteine-type deubiquitinase activity"/>
    <property type="evidence" value="ECO:0007669"/>
    <property type="project" value="UniProtKB-EC"/>
</dbReference>
<dbReference type="InterPro" id="IPR001394">
    <property type="entry name" value="Peptidase_C19_UCH"/>
</dbReference>
<feature type="region of interest" description="Disordered" evidence="11">
    <location>
        <begin position="213"/>
        <end position="233"/>
    </location>
</feature>
<dbReference type="PANTHER" id="PTHR24006">
    <property type="entry name" value="UBIQUITIN CARBOXYL-TERMINAL HYDROLASE"/>
    <property type="match status" value="1"/>
</dbReference>
<evidence type="ECO:0000256" key="10">
    <source>
        <dbReference type="ARBA" id="ARBA00032453"/>
    </source>
</evidence>
<gene>
    <name evidence="13" type="primary">Ubp64E_5</name>
</gene>
<evidence type="ECO:0000256" key="2">
    <source>
        <dbReference type="ARBA" id="ARBA00009085"/>
    </source>
</evidence>
<evidence type="ECO:0000256" key="8">
    <source>
        <dbReference type="ARBA" id="ARBA00026136"/>
    </source>
</evidence>
<dbReference type="GO" id="GO:0016579">
    <property type="term" value="P:protein deubiquitination"/>
    <property type="evidence" value="ECO:0007669"/>
    <property type="project" value="InterPro"/>
</dbReference>
<evidence type="ECO:0000256" key="1">
    <source>
        <dbReference type="ARBA" id="ARBA00000707"/>
    </source>
</evidence>
<dbReference type="EMBL" id="GFXV01006032">
    <property type="protein sequence ID" value="MBW17837.1"/>
    <property type="molecule type" value="Transcribed_RNA"/>
</dbReference>
<evidence type="ECO:0000256" key="7">
    <source>
        <dbReference type="ARBA" id="ARBA00022807"/>
    </source>
</evidence>
<dbReference type="InterPro" id="IPR028889">
    <property type="entry name" value="USP"/>
</dbReference>
<organism evidence="13">
    <name type="scientific">Melanaphis sacchari</name>
    <dbReference type="NCBI Taxonomy" id="742174"/>
    <lineage>
        <taxon>Eukaryota</taxon>
        <taxon>Metazoa</taxon>
        <taxon>Ecdysozoa</taxon>
        <taxon>Arthropoda</taxon>
        <taxon>Hexapoda</taxon>
        <taxon>Insecta</taxon>
        <taxon>Pterygota</taxon>
        <taxon>Neoptera</taxon>
        <taxon>Paraneoptera</taxon>
        <taxon>Hemiptera</taxon>
        <taxon>Sternorrhyncha</taxon>
        <taxon>Aphidomorpha</taxon>
        <taxon>Aphidoidea</taxon>
        <taxon>Aphididae</taxon>
        <taxon>Aphidini</taxon>
        <taxon>Melanaphis</taxon>
    </lineage>
</organism>
<dbReference type="EC" id="3.4.19.12" evidence="3"/>
<keyword evidence="7" id="KW-0788">Thiol protease</keyword>
<dbReference type="GO" id="GO:0006508">
    <property type="term" value="P:proteolysis"/>
    <property type="evidence" value="ECO:0007669"/>
    <property type="project" value="UniProtKB-KW"/>
</dbReference>
<evidence type="ECO:0000256" key="3">
    <source>
        <dbReference type="ARBA" id="ARBA00012759"/>
    </source>
</evidence>
<dbReference type="PROSITE" id="PS00972">
    <property type="entry name" value="USP_1"/>
    <property type="match status" value="1"/>
</dbReference>
<dbReference type="Pfam" id="PF00443">
    <property type="entry name" value="UCH"/>
    <property type="match status" value="1"/>
</dbReference>
<keyword evidence="5" id="KW-0833">Ubl conjugation pathway</keyword>
<comment type="similarity">
    <text evidence="2">Belongs to the peptidase C19 family.</text>
</comment>
<sequence>MVSVIDDSEADDQAKCLVRKFNNPHDKSTNDDKLECCVDKNQTVRQFLNIVAHHYNLDLDSFSLTFSSFKSDSTLDTGTNNKPKLEADDDRLLIDVGVIFGDGTQNRFVLSENEVEESDQAECIVRIPKDMKVFPLTVDQNETAGQLYKRVLELCQAEDLNTEYFVLTFNSYNVNTELVKLMIKEDDTRLLSDIGIVYREGVKNRFEISLNTLSDSMDNDNSSKSCSPTQDQKIESQYSKIHPSVRRNGLDSSSVIENNVLEPTSPMPMLALPSTRMMYNRSTERTNTGYRGLVNQAMTCYLNSLLQALYMTPEFRNALYKWKFDFDANIDESKSIPFQLQKLFLNLQTSPRHSVETTELTRSFGWDSSEAWQQHDVQELCRVMFDALEQEFKNTTHVDLINQLYQGKMIDYVKCQECGIEKSREDTFLDIPLPIRPFGSTNAYGCITEALKGFTQPETLDGNNQYFCERCNKKCNAHKGLKFSKFPYIMTLHLMRFDFDYNTMYRIKLNDKVVFPLKLNLNSFISNNKNGLDKEEALSEGFPEELFGSGSKCDDSSYTGTDSSSALDEIDQDEDEGIDLSQHRHEDKRGVDLNSENEPIGPYMYELYAIMIHSGSASGGHYYAYIKDFKTDQWLCFNDQSVSVITMDDIERSFGGGPIRGYYSGQYTSSTNAYMLMYRQIDHRRNKNAMTQEEFPPHLKELHNLLERKAEEDRQMRERERDMYKVPVHLADFMECGVRSWQFDCSGTTTVEQLKAMAIEHFRVTKPCRLVIFNKQDQKVVENLEDKNNYLVCHLKYSLTFVLLLQMIDTEDNRSVVSTPGYVLMKLFMINLDDNEEDIDVSQPVEIEIELNKEIKDLSNLLYTKYDISRESVLHFAIQSSSKPTLLEESAPCSSIYTNYVFVFIERHAIEQSVLGHKMKNIITRYDNTILLQFIMPTKDTETLHKLMSLYNKNYVNGYNDNESMLPLEKQPGVLEVDCDQSNEDNNLVTNPEDMCVVAIGGGSGDQSEDSSITDSERTIKGDAIEDYHMDSPTFEHDPIKVYDQGRLEENWDETEDDDDDNEFQSNEKYFFKTTKISDKTSEDDNEKLYAYVDKRMTVQELKTQLVPYVNIPSDFIILNRCKSDTEVEELALPSSSLEDLAYSDTIKISMGQALHDGEYRGIIYWIEPQEQTQILFKKMFDWIIKKGTSVLETKKELLVKLSKTHNIEIPLNRCRLRKKKKDSLMRCYFNEEIWNEDIGQGWEMVILDLKDRSELELNKTKRLMFVNHIEEVSPHRVISEMEFVVDIASTTSPNTQLGTEISKKLNIPEDQLEMGYMYGHSTEITWKTSVFNWSFSLSDDNIILYCRNAENTSTKETPSKWRRQRKERSLRIHTMNND</sequence>
<feature type="compositionally biased region" description="Low complexity" evidence="11">
    <location>
        <begin position="213"/>
        <end position="227"/>
    </location>
</feature>
<evidence type="ECO:0000259" key="12">
    <source>
        <dbReference type="PROSITE" id="PS50235"/>
    </source>
</evidence>
<keyword evidence="4" id="KW-0645">Protease</keyword>
<dbReference type="PROSITE" id="PS00973">
    <property type="entry name" value="USP_2"/>
    <property type="match status" value="1"/>
</dbReference>
<dbReference type="SUPFAM" id="SSF54001">
    <property type="entry name" value="Cysteine proteinases"/>
    <property type="match status" value="1"/>
</dbReference>
<evidence type="ECO:0000256" key="11">
    <source>
        <dbReference type="SAM" id="MobiDB-lite"/>
    </source>
</evidence>
<dbReference type="GO" id="GO:0005829">
    <property type="term" value="C:cytosol"/>
    <property type="evidence" value="ECO:0007669"/>
    <property type="project" value="TreeGrafter"/>
</dbReference>
<dbReference type="InterPro" id="IPR045578">
    <property type="entry name" value="USP47_C"/>
</dbReference>
<dbReference type="InterPro" id="IPR018200">
    <property type="entry name" value="USP_CS"/>
</dbReference>
<evidence type="ECO:0000256" key="6">
    <source>
        <dbReference type="ARBA" id="ARBA00022801"/>
    </source>
</evidence>
<evidence type="ECO:0000256" key="9">
    <source>
        <dbReference type="ARBA" id="ARBA00029910"/>
    </source>
</evidence>
<dbReference type="OrthoDB" id="289038at2759"/>
<feature type="region of interest" description="Disordered" evidence="11">
    <location>
        <begin position="1355"/>
        <end position="1379"/>
    </location>
</feature>
<dbReference type="GO" id="GO:0005634">
    <property type="term" value="C:nucleus"/>
    <property type="evidence" value="ECO:0007669"/>
    <property type="project" value="TreeGrafter"/>
</dbReference>
<dbReference type="Pfam" id="PF19718">
    <property type="entry name" value="USP47_C"/>
    <property type="match status" value="1"/>
</dbReference>
<protein>
    <recommendedName>
        <fullName evidence="8">Ubiquitin carboxyl-terminal hydrolase 47</fullName>
        <ecNumber evidence="3">3.4.19.12</ecNumber>
    </recommendedName>
    <alternativeName>
        <fullName evidence="9">Ubiquitin thioesterase 47</fullName>
    </alternativeName>
    <alternativeName>
        <fullName evidence="10">Ubiquitin-specific-processing protease 47</fullName>
    </alternativeName>
</protein>
<dbReference type="InterPro" id="IPR038765">
    <property type="entry name" value="Papain-like_cys_pep_sf"/>
</dbReference>
<feature type="region of interest" description="Disordered" evidence="11">
    <location>
        <begin position="548"/>
        <end position="570"/>
    </location>
</feature>
<accession>A0A2H8TUE3</accession>
<proteinExistence type="inferred from homology"/>
<feature type="compositionally biased region" description="Low complexity" evidence="11">
    <location>
        <begin position="556"/>
        <end position="565"/>
    </location>
</feature>
<dbReference type="PANTHER" id="PTHR24006:SF702">
    <property type="entry name" value="UBIQUITIN CARBOXYL-TERMINAL HYDROLASE 47"/>
    <property type="match status" value="1"/>
</dbReference>
<dbReference type="InterPro" id="IPR050164">
    <property type="entry name" value="Peptidase_C19"/>
</dbReference>
<comment type="catalytic activity">
    <reaction evidence="1">
        <text>Thiol-dependent hydrolysis of ester, thioester, amide, peptide and isopeptide bonds formed by the C-terminal Gly of ubiquitin (a 76-residue protein attached to proteins as an intracellular targeting signal).</text>
        <dbReference type="EC" id="3.4.19.12"/>
    </reaction>
</comment>
<name>A0A2H8TUE3_9HEMI</name>
<dbReference type="CDD" id="cd02659">
    <property type="entry name" value="peptidase_C19C"/>
    <property type="match status" value="1"/>
</dbReference>
<evidence type="ECO:0000313" key="13">
    <source>
        <dbReference type="EMBL" id="MBW17837.1"/>
    </source>
</evidence>
<evidence type="ECO:0000256" key="4">
    <source>
        <dbReference type="ARBA" id="ARBA00022670"/>
    </source>
</evidence>
<dbReference type="PROSITE" id="PS50235">
    <property type="entry name" value="USP_3"/>
    <property type="match status" value="1"/>
</dbReference>
<keyword evidence="6 13" id="KW-0378">Hydrolase</keyword>